<dbReference type="RefSeq" id="WP_099697204.1">
    <property type="nucleotide sequence ID" value="NZ_CP151090.1"/>
</dbReference>
<protein>
    <submittedName>
        <fullName evidence="7">FAD-linked oxidase</fullName>
    </submittedName>
</protein>
<comment type="similarity">
    <text evidence="2">Belongs to the oxygen-dependent FAD-linked oxidoreductase family.</text>
</comment>
<evidence type="ECO:0000313" key="7">
    <source>
        <dbReference type="EMBL" id="PCK28245.1"/>
    </source>
</evidence>
<dbReference type="InterPro" id="IPR006094">
    <property type="entry name" value="Oxid_FAD_bind_N"/>
</dbReference>
<dbReference type="Gene3D" id="3.30.465.10">
    <property type="match status" value="1"/>
</dbReference>
<dbReference type="SUPFAM" id="SSF56176">
    <property type="entry name" value="FAD-binding/transporter-associated domain-like"/>
    <property type="match status" value="1"/>
</dbReference>
<keyword evidence="5" id="KW-0560">Oxidoreductase</keyword>
<feature type="domain" description="FAD-binding PCMH-type" evidence="6">
    <location>
        <begin position="41"/>
        <end position="209"/>
    </location>
</feature>
<dbReference type="InterPro" id="IPR016169">
    <property type="entry name" value="FAD-bd_PCMH_sub2"/>
</dbReference>
<reference evidence="7 8" key="1">
    <citation type="submission" date="2017-07" db="EMBL/GenBank/DDBJ databases">
        <title>Draft sequence of Rhodococcus enclensis 23b-28.</title>
        <authorList>
            <person name="Besaury L."/>
            <person name="Sancelme M."/>
            <person name="Amato P."/>
            <person name="Lallement A."/>
            <person name="Delort A.-M."/>
        </authorList>
    </citation>
    <scope>NUCLEOTIDE SEQUENCE [LARGE SCALE GENOMIC DNA]</scope>
    <source>
        <strain evidence="7 8">23b-28</strain>
    </source>
</reference>
<dbReference type="AlphaFoldDB" id="A0A2A5JFA6"/>
<dbReference type="PANTHER" id="PTHR42973">
    <property type="entry name" value="BINDING OXIDOREDUCTASE, PUTATIVE (AFU_ORTHOLOGUE AFUA_1G17690)-RELATED"/>
    <property type="match status" value="1"/>
</dbReference>
<accession>A0A2A5JFA6</accession>
<gene>
    <name evidence="7" type="ORF">CHR55_07415</name>
</gene>
<dbReference type="Pfam" id="PF01565">
    <property type="entry name" value="FAD_binding_4"/>
    <property type="match status" value="1"/>
</dbReference>
<dbReference type="InterPro" id="IPR016167">
    <property type="entry name" value="FAD-bd_PCMH_sub1"/>
</dbReference>
<comment type="caution">
    <text evidence="7">The sequence shown here is derived from an EMBL/GenBank/DDBJ whole genome shotgun (WGS) entry which is preliminary data.</text>
</comment>
<evidence type="ECO:0000259" key="6">
    <source>
        <dbReference type="PROSITE" id="PS51387"/>
    </source>
</evidence>
<dbReference type="InterPro" id="IPR016166">
    <property type="entry name" value="FAD-bd_PCMH"/>
</dbReference>
<sequence>MNLQTPTLDAAVESLRAEVTGSVSLPGETGYELAIPWNAAVPVAPGAVVAVESAQDIAATVRFAAKLGLRVGVQRTGHGAVPLGSDVLLVHTGRLTECVVDPENRTARIGAGLIWQDVIDAAAPHGLAPLAGSSPTVGVAGFLTGAGIGPLVRTYGLSSDHVRSFDIVTGSGELIHVTPVEHAELFWGLRGGKATLGIVTAIEIDLLPVTHFYGGALYFDGADASAVAHAWLDWCADLPEHSSTSLAFLQLPPLPQVPPPLAGRLTVAVRFASLAEESDAKSLIDRIRSIATPLIDAVGVLPYAALGAVHADPVDPMPTHESTALTNELSHEAVDALLAAAGPGSGSPQTVVELRLLGGALAREPEHRSAFCHRDAAFSLFTVGVLAPPMVDAVVPHAETLGRTMAPWTNGHALPNFAPSVDPEKIARTYDEDTAHWLSALADTHDPQGVLAVGQVMRRIS</sequence>
<dbReference type="PROSITE" id="PS51387">
    <property type="entry name" value="FAD_PCMH"/>
    <property type="match status" value="1"/>
</dbReference>
<keyword evidence="4" id="KW-0274">FAD</keyword>
<dbReference type="Proteomes" id="UP000230886">
    <property type="component" value="Unassembled WGS sequence"/>
</dbReference>
<organism evidence="7 8">
    <name type="scientific">Rhodococcus qingshengii</name>
    <dbReference type="NCBI Taxonomy" id="334542"/>
    <lineage>
        <taxon>Bacteria</taxon>
        <taxon>Bacillati</taxon>
        <taxon>Actinomycetota</taxon>
        <taxon>Actinomycetes</taxon>
        <taxon>Mycobacteriales</taxon>
        <taxon>Nocardiaceae</taxon>
        <taxon>Rhodococcus</taxon>
        <taxon>Rhodococcus erythropolis group</taxon>
    </lineage>
</organism>
<evidence type="ECO:0000256" key="5">
    <source>
        <dbReference type="ARBA" id="ARBA00023002"/>
    </source>
</evidence>
<dbReference type="GO" id="GO:0071949">
    <property type="term" value="F:FAD binding"/>
    <property type="evidence" value="ECO:0007669"/>
    <property type="project" value="InterPro"/>
</dbReference>
<evidence type="ECO:0000256" key="2">
    <source>
        <dbReference type="ARBA" id="ARBA00005466"/>
    </source>
</evidence>
<evidence type="ECO:0000313" key="8">
    <source>
        <dbReference type="Proteomes" id="UP000230886"/>
    </source>
</evidence>
<dbReference type="InterPro" id="IPR050416">
    <property type="entry name" value="FAD-linked_Oxidoreductase"/>
</dbReference>
<dbReference type="Gene3D" id="3.30.43.10">
    <property type="entry name" value="Uridine Diphospho-n-acetylenolpyruvylglucosamine Reductase, domain 2"/>
    <property type="match status" value="1"/>
</dbReference>
<evidence type="ECO:0000256" key="3">
    <source>
        <dbReference type="ARBA" id="ARBA00022630"/>
    </source>
</evidence>
<evidence type="ECO:0000256" key="1">
    <source>
        <dbReference type="ARBA" id="ARBA00001974"/>
    </source>
</evidence>
<evidence type="ECO:0000256" key="4">
    <source>
        <dbReference type="ARBA" id="ARBA00022827"/>
    </source>
</evidence>
<dbReference type="InterPro" id="IPR036318">
    <property type="entry name" value="FAD-bd_PCMH-like_sf"/>
</dbReference>
<dbReference type="Gene3D" id="3.40.462.20">
    <property type="match status" value="1"/>
</dbReference>
<proteinExistence type="inferred from homology"/>
<dbReference type="EMBL" id="NOVD01000003">
    <property type="protein sequence ID" value="PCK28245.1"/>
    <property type="molecule type" value="Genomic_DNA"/>
</dbReference>
<keyword evidence="3" id="KW-0285">Flavoprotein</keyword>
<dbReference type="GO" id="GO:0016491">
    <property type="term" value="F:oxidoreductase activity"/>
    <property type="evidence" value="ECO:0007669"/>
    <property type="project" value="UniProtKB-KW"/>
</dbReference>
<dbReference type="PANTHER" id="PTHR42973:SF39">
    <property type="entry name" value="FAD-BINDING PCMH-TYPE DOMAIN-CONTAINING PROTEIN"/>
    <property type="match status" value="1"/>
</dbReference>
<name>A0A2A5JFA6_RHOSG</name>
<comment type="cofactor">
    <cofactor evidence="1">
        <name>FAD</name>
        <dbReference type="ChEBI" id="CHEBI:57692"/>
    </cofactor>
</comment>